<reference evidence="1 2" key="1">
    <citation type="submission" date="2014-08" db="EMBL/GenBank/DDBJ databases">
        <authorList>
            <person name="Hassan Y.I."/>
            <person name="Lepp D."/>
            <person name="Zhou T."/>
        </authorList>
    </citation>
    <scope>NUCLEOTIDE SEQUENCE [LARGE SCALE GENOMIC DNA]</scope>
    <source>
        <strain evidence="1 2">IFO13584</strain>
    </source>
</reference>
<accession>A0A087LUY9</accession>
<dbReference type="OrthoDB" id="8445391at2"/>
<sequence>MTNGFDYSAAAELFPSRGYRGSVTVGYRRFGNAAEAVRFAIEDMPSTLLKGAMLEVNEQRFNGGEILELYQAESYPLGRPEAAL</sequence>
<comment type="caution">
    <text evidence="1">The sequence shown here is derived from an EMBL/GenBank/DDBJ whole genome shotgun (WGS) entry which is preliminary data.</text>
</comment>
<evidence type="ECO:0000313" key="2">
    <source>
        <dbReference type="Proteomes" id="UP000028981"/>
    </source>
</evidence>
<protein>
    <submittedName>
        <fullName evidence="1">Uncharacterized protein</fullName>
    </submittedName>
</protein>
<dbReference type="EMBL" id="JQGC01000035">
    <property type="protein sequence ID" value="KFL28442.1"/>
    <property type="molecule type" value="Genomic_DNA"/>
</dbReference>
<proteinExistence type="predicted"/>
<gene>
    <name evidence="1" type="ORF">JP75_24600</name>
</gene>
<dbReference type="Proteomes" id="UP000028981">
    <property type="component" value="Unassembled WGS sequence"/>
</dbReference>
<keyword evidence="2" id="KW-1185">Reference proteome</keyword>
<dbReference type="AlphaFoldDB" id="A0A087LUY9"/>
<evidence type="ECO:0000313" key="1">
    <source>
        <dbReference type="EMBL" id="KFL28442.1"/>
    </source>
</evidence>
<organism evidence="1 2">
    <name type="scientific">Devosia riboflavina</name>
    <dbReference type="NCBI Taxonomy" id="46914"/>
    <lineage>
        <taxon>Bacteria</taxon>
        <taxon>Pseudomonadati</taxon>
        <taxon>Pseudomonadota</taxon>
        <taxon>Alphaproteobacteria</taxon>
        <taxon>Hyphomicrobiales</taxon>
        <taxon>Devosiaceae</taxon>
        <taxon>Devosia</taxon>
    </lineage>
</organism>
<name>A0A087LUY9_9HYPH</name>
<dbReference type="RefSeq" id="WP_035087510.1">
    <property type="nucleotide sequence ID" value="NZ_JQGC01000035.1"/>
</dbReference>